<feature type="transmembrane region" description="Helical" evidence="16">
    <location>
        <begin position="226"/>
        <end position="245"/>
    </location>
</feature>
<feature type="transmembrane region" description="Helical" evidence="16">
    <location>
        <begin position="185"/>
        <end position="206"/>
    </location>
</feature>
<comment type="subcellular location">
    <subcellularLocation>
        <location evidence="2">Cell membrane</location>
        <topology evidence="2">Multi-pass membrane protein</topology>
    </subcellularLocation>
    <subcellularLocation>
        <location evidence="1">Cell projection</location>
    </subcellularLocation>
</comment>
<dbReference type="SUPFAM" id="SSF81321">
    <property type="entry name" value="Family A G protein-coupled receptor-like"/>
    <property type="match status" value="1"/>
</dbReference>
<evidence type="ECO:0000313" key="20">
    <source>
        <dbReference type="Proteomes" id="UP000327468"/>
    </source>
</evidence>
<keyword evidence="7 16" id="KW-1133">Transmembrane helix</keyword>
<evidence type="ECO:0000256" key="3">
    <source>
        <dbReference type="ARBA" id="ARBA00022475"/>
    </source>
</evidence>
<dbReference type="GO" id="GO:0043235">
    <property type="term" value="C:receptor complex"/>
    <property type="evidence" value="ECO:0007669"/>
    <property type="project" value="TreeGrafter"/>
</dbReference>
<keyword evidence="13" id="KW-0807">Transducer</keyword>
<reference evidence="19 20" key="1">
    <citation type="submission" date="2019-06" db="EMBL/GenBank/DDBJ databases">
        <title>A chromosome-scale genome assembly of the striped catfish, Pangasianodon hypophthalmus.</title>
        <authorList>
            <person name="Wen M."/>
            <person name="Zahm M."/>
            <person name="Roques C."/>
            <person name="Cabau C."/>
            <person name="Klopp C."/>
            <person name="Donnadieu C."/>
            <person name="Jouanno E."/>
            <person name="Avarre J.-C."/>
            <person name="Campet M."/>
            <person name="Ha T.T.T."/>
            <person name="Dugue R."/>
            <person name="Lampietro C."/>
            <person name="Louis A."/>
            <person name="Herpin A."/>
            <person name="Echchiki A."/>
            <person name="Berthelot C."/>
            <person name="Parey E."/>
            <person name="Roest-Crollius H."/>
            <person name="Braasch I."/>
            <person name="Postlethwait J."/>
            <person name="Bobe J."/>
            <person name="Montfort J."/>
            <person name="Bouchez O."/>
            <person name="Begum T."/>
            <person name="Schartl M."/>
            <person name="Guiguen Y."/>
        </authorList>
    </citation>
    <scope>NUCLEOTIDE SEQUENCE [LARGE SCALE GENOMIC DNA]</scope>
    <source>
        <strain evidence="19 20">Indonesia</strain>
        <tissue evidence="19">Blood</tissue>
    </source>
</reference>
<dbReference type="GO" id="GO:0005886">
    <property type="term" value="C:plasma membrane"/>
    <property type="evidence" value="ECO:0007669"/>
    <property type="project" value="UniProtKB-SubCell"/>
</dbReference>
<proteinExistence type="predicted"/>
<evidence type="ECO:0000256" key="16">
    <source>
        <dbReference type="SAM" id="Phobius"/>
    </source>
</evidence>
<evidence type="ECO:0000256" key="1">
    <source>
        <dbReference type="ARBA" id="ARBA00004316"/>
    </source>
</evidence>
<evidence type="ECO:0000259" key="18">
    <source>
        <dbReference type="PROSITE" id="PS50262"/>
    </source>
</evidence>
<dbReference type="PANTHER" id="PTHR46216">
    <property type="entry name" value="PROSAPOSIN RECEPTOR GPR37 FAMILY MEMBER"/>
    <property type="match status" value="1"/>
</dbReference>
<keyword evidence="20" id="KW-1185">Reference proteome</keyword>
<dbReference type="GO" id="GO:0042995">
    <property type="term" value="C:cell projection"/>
    <property type="evidence" value="ECO:0007669"/>
    <property type="project" value="UniProtKB-SubCell"/>
</dbReference>
<keyword evidence="6" id="KW-0832">Ubl conjugation</keyword>
<dbReference type="InterPro" id="IPR017452">
    <property type="entry name" value="GPCR_Rhodpsn_7TM"/>
</dbReference>
<dbReference type="PRINTS" id="PR00237">
    <property type="entry name" value="GPCRRHODOPSN"/>
</dbReference>
<keyword evidence="8" id="KW-0297">G-protein coupled receptor</keyword>
<protein>
    <recommendedName>
        <fullName evidence="18">G-protein coupled receptors family 1 profile domain-containing protein</fullName>
    </recommendedName>
</protein>
<evidence type="ECO:0000256" key="15">
    <source>
        <dbReference type="SAM" id="MobiDB-lite"/>
    </source>
</evidence>
<feature type="signal peptide" evidence="17">
    <location>
        <begin position="1"/>
        <end position="22"/>
    </location>
</feature>
<dbReference type="InterPro" id="IPR003909">
    <property type="entry name" value="GPR37_orph"/>
</dbReference>
<feature type="transmembrane region" description="Helical" evidence="16">
    <location>
        <begin position="266"/>
        <end position="288"/>
    </location>
</feature>
<accession>A0A5N5NKE3</accession>
<keyword evidence="11" id="KW-0675">Receptor</keyword>
<feature type="chain" id="PRO_5024464698" description="G-protein coupled receptors family 1 profile domain-containing protein" evidence="17">
    <location>
        <begin position="23"/>
        <end position="505"/>
    </location>
</feature>
<feature type="region of interest" description="Disordered" evidence="15">
    <location>
        <begin position="76"/>
        <end position="104"/>
    </location>
</feature>
<evidence type="ECO:0000256" key="8">
    <source>
        <dbReference type="ARBA" id="ARBA00023040"/>
    </source>
</evidence>
<evidence type="ECO:0000256" key="12">
    <source>
        <dbReference type="ARBA" id="ARBA00023180"/>
    </source>
</evidence>
<dbReference type="AlphaFoldDB" id="A0A5N5NKE3"/>
<evidence type="ECO:0000256" key="2">
    <source>
        <dbReference type="ARBA" id="ARBA00004651"/>
    </source>
</evidence>
<gene>
    <name evidence="19" type="ORF">PHYPO_G00232180</name>
</gene>
<dbReference type="PRINTS" id="PR01421">
    <property type="entry name" value="GPR37ORPHANR"/>
</dbReference>
<feature type="transmembrane region" description="Helical" evidence="16">
    <location>
        <begin position="146"/>
        <end position="173"/>
    </location>
</feature>
<dbReference type="GO" id="GO:0007193">
    <property type="term" value="P:adenylate cyclase-inhibiting G protein-coupled receptor signaling pathway"/>
    <property type="evidence" value="ECO:0007669"/>
    <property type="project" value="TreeGrafter"/>
</dbReference>
<evidence type="ECO:0000256" key="10">
    <source>
        <dbReference type="ARBA" id="ARBA00023157"/>
    </source>
</evidence>
<dbReference type="FunFam" id="1.20.1070.10:FF:000059">
    <property type="entry name" value="G protein-coupled receptor 37"/>
    <property type="match status" value="1"/>
</dbReference>
<dbReference type="GO" id="GO:0043410">
    <property type="term" value="P:positive regulation of MAPK cascade"/>
    <property type="evidence" value="ECO:0007669"/>
    <property type="project" value="TreeGrafter"/>
</dbReference>
<sequence length="505" mass="55711">MEKGSLRVIYALTLVMFLGVCASGSKTKGKSGTSPWNQQEDQERFAQKKIFGDAGVSDFDQDEFHMEMSKVDYMEDADGGSVHTPSEEFSGTHPTPTPQSELPNLSLTSSVDKDGSAGGILIKNNVTEQDITRIYNPLFPVTNSSYSAYGILFLALVVFAVGIVGNLAVMCIVWHNYFMRSAWNYILASLAFWDFLVLCFCLPVVVFNELTHKRLLGDFSCRVVPYMEVTSLGVTSFSLCALGIDRFHAATSSLPKTRRVERCQSVLAKLAVVWVGSMVLAAPELLIWQLQQVKSPSLGVQMDVCIMSPYPNLPESIYSLIINYHDTRIWWYFGCYFCLPVVFTLLCQLATCHVSTGSGSSGKRAEDRSPSTKQKLQHAQQVERQLNCTVMALAVVYGVCALPENVCNLTLTYASIQPSKDVLALLTLINQFFLFFKSSVTPVLLLCLCKTLGQAFMDCCCCCCEECQPSTSSSSQNIAESKHEMSSSIFFDKAKDSTTILSIGS</sequence>
<feature type="domain" description="G-protein coupled receptors family 1 profile" evidence="18">
    <location>
        <begin position="165"/>
        <end position="445"/>
    </location>
</feature>
<dbReference type="Gene3D" id="1.20.1070.10">
    <property type="entry name" value="Rhodopsin 7-helix transmembrane proteins"/>
    <property type="match status" value="1"/>
</dbReference>
<feature type="transmembrane region" description="Helical" evidence="16">
    <location>
        <begin position="329"/>
        <end position="354"/>
    </location>
</feature>
<evidence type="ECO:0000256" key="11">
    <source>
        <dbReference type="ARBA" id="ARBA00023170"/>
    </source>
</evidence>
<keyword evidence="5 17" id="KW-0732">Signal</keyword>
<keyword evidence="4 16" id="KW-0812">Transmembrane</keyword>
<evidence type="ECO:0000256" key="17">
    <source>
        <dbReference type="SAM" id="SignalP"/>
    </source>
</evidence>
<dbReference type="PANTHER" id="PTHR46216:SF2">
    <property type="entry name" value="G PROTEIN-COUPLED RECEPTOR 37-LIKE 1B"/>
    <property type="match status" value="1"/>
</dbReference>
<keyword evidence="3" id="KW-1003">Cell membrane</keyword>
<evidence type="ECO:0000256" key="7">
    <source>
        <dbReference type="ARBA" id="ARBA00022989"/>
    </source>
</evidence>
<comment type="caution">
    <text evidence="19">The sequence shown here is derived from an EMBL/GenBank/DDBJ whole genome shotgun (WGS) entry which is preliminary data.</text>
</comment>
<keyword evidence="14" id="KW-0966">Cell projection</keyword>
<evidence type="ECO:0000256" key="5">
    <source>
        <dbReference type="ARBA" id="ARBA00022729"/>
    </source>
</evidence>
<evidence type="ECO:0000256" key="6">
    <source>
        <dbReference type="ARBA" id="ARBA00022843"/>
    </source>
</evidence>
<feature type="region of interest" description="Disordered" evidence="15">
    <location>
        <begin position="355"/>
        <end position="374"/>
    </location>
</feature>
<dbReference type="InterPro" id="IPR000276">
    <property type="entry name" value="GPCR_Rhodpsn"/>
</dbReference>
<evidence type="ECO:0000256" key="9">
    <source>
        <dbReference type="ARBA" id="ARBA00023136"/>
    </source>
</evidence>
<dbReference type="EMBL" id="VFJC01000009">
    <property type="protein sequence ID" value="KAB5567388.1"/>
    <property type="molecule type" value="Genomic_DNA"/>
</dbReference>
<dbReference type="Proteomes" id="UP000327468">
    <property type="component" value="Chromosome 8"/>
</dbReference>
<evidence type="ECO:0000256" key="13">
    <source>
        <dbReference type="ARBA" id="ARBA00023224"/>
    </source>
</evidence>
<name>A0A5N5NKE3_PANHP</name>
<dbReference type="Pfam" id="PF00001">
    <property type="entry name" value="7tm_1"/>
    <property type="match status" value="1"/>
</dbReference>
<organism evidence="19 20">
    <name type="scientific">Pangasianodon hypophthalmus</name>
    <name type="common">Striped catfish</name>
    <name type="synonym">Helicophagus hypophthalmus</name>
    <dbReference type="NCBI Taxonomy" id="310915"/>
    <lineage>
        <taxon>Eukaryota</taxon>
        <taxon>Metazoa</taxon>
        <taxon>Chordata</taxon>
        <taxon>Craniata</taxon>
        <taxon>Vertebrata</taxon>
        <taxon>Euteleostomi</taxon>
        <taxon>Actinopterygii</taxon>
        <taxon>Neopterygii</taxon>
        <taxon>Teleostei</taxon>
        <taxon>Ostariophysi</taxon>
        <taxon>Siluriformes</taxon>
        <taxon>Pangasiidae</taxon>
        <taxon>Pangasianodon</taxon>
    </lineage>
</organism>
<keyword evidence="9 16" id="KW-0472">Membrane</keyword>
<keyword evidence="10" id="KW-1015">Disulfide bond</keyword>
<evidence type="ECO:0000256" key="14">
    <source>
        <dbReference type="ARBA" id="ARBA00023273"/>
    </source>
</evidence>
<keyword evidence="12" id="KW-0325">Glycoprotein</keyword>
<feature type="compositionally biased region" description="Polar residues" evidence="15">
    <location>
        <begin position="83"/>
        <end position="104"/>
    </location>
</feature>
<dbReference type="CDD" id="cd15126">
    <property type="entry name" value="7tmA_ETBR-LP2"/>
    <property type="match status" value="1"/>
</dbReference>
<dbReference type="GO" id="GO:0008528">
    <property type="term" value="F:G protein-coupled peptide receptor activity"/>
    <property type="evidence" value="ECO:0007669"/>
    <property type="project" value="TreeGrafter"/>
</dbReference>
<evidence type="ECO:0000313" key="19">
    <source>
        <dbReference type="EMBL" id="KAB5567388.1"/>
    </source>
</evidence>
<dbReference type="PROSITE" id="PS50262">
    <property type="entry name" value="G_PROTEIN_RECEP_F1_2"/>
    <property type="match status" value="1"/>
</dbReference>
<evidence type="ECO:0000256" key="4">
    <source>
        <dbReference type="ARBA" id="ARBA00022692"/>
    </source>
</evidence>